<evidence type="ECO:0000256" key="1">
    <source>
        <dbReference type="ARBA" id="ARBA00010457"/>
    </source>
</evidence>
<dbReference type="GO" id="GO:0046872">
    <property type="term" value="F:metal ion binding"/>
    <property type="evidence" value="ECO:0007669"/>
    <property type="project" value="InterPro"/>
</dbReference>
<evidence type="ECO:0008006" key="6">
    <source>
        <dbReference type="Google" id="ProtNLM"/>
    </source>
</evidence>
<gene>
    <name evidence="4" type="ORF">Vau01_083110</name>
</gene>
<dbReference type="InterPro" id="IPR036423">
    <property type="entry name" value="SOD-like_Cu/Zn_dom_sf"/>
</dbReference>
<name>A0A8J3ZFC2_9ACTN</name>
<comment type="caution">
    <text evidence="4">The sequence shown here is derived from an EMBL/GenBank/DDBJ whole genome shotgun (WGS) entry which is preliminary data.</text>
</comment>
<dbReference type="Gene3D" id="2.60.40.200">
    <property type="entry name" value="Superoxide dismutase, copper/zinc binding domain"/>
    <property type="match status" value="1"/>
</dbReference>
<feature type="chain" id="PRO_5035261031" description="Superoxide dismutase copper/zinc binding domain-containing protein" evidence="3">
    <location>
        <begin position="20"/>
        <end position="193"/>
    </location>
</feature>
<reference evidence="4" key="1">
    <citation type="submission" date="2021-01" db="EMBL/GenBank/DDBJ databases">
        <title>Whole genome shotgun sequence of Virgisporangium aurantiacum NBRC 16421.</title>
        <authorList>
            <person name="Komaki H."/>
            <person name="Tamura T."/>
        </authorList>
    </citation>
    <scope>NUCLEOTIDE SEQUENCE</scope>
    <source>
        <strain evidence="4">NBRC 16421</strain>
    </source>
</reference>
<dbReference type="PROSITE" id="PS51257">
    <property type="entry name" value="PROKAR_LIPOPROTEIN"/>
    <property type="match status" value="1"/>
</dbReference>
<organism evidence="4 5">
    <name type="scientific">Virgisporangium aurantiacum</name>
    <dbReference type="NCBI Taxonomy" id="175570"/>
    <lineage>
        <taxon>Bacteria</taxon>
        <taxon>Bacillati</taxon>
        <taxon>Actinomycetota</taxon>
        <taxon>Actinomycetes</taxon>
        <taxon>Micromonosporales</taxon>
        <taxon>Micromonosporaceae</taxon>
        <taxon>Virgisporangium</taxon>
    </lineage>
</organism>
<evidence type="ECO:0000256" key="2">
    <source>
        <dbReference type="SAM" id="MobiDB-lite"/>
    </source>
</evidence>
<feature type="compositionally biased region" description="Low complexity" evidence="2">
    <location>
        <begin position="116"/>
        <end position="128"/>
    </location>
</feature>
<accession>A0A8J3ZFC2</accession>
<evidence type="ECO:0000313" key="4">
    <source>
        <dbReference type="EMBL" id="GIJ60795.1"/>
    </source>
</evidence>
<dbReference type="SUPFAM" id="SSF49329">
    <property type="entry name" value="Cu,Zn superoxide dismutase-like"/>
    <property type="match status" value="1"/>
</dbReference>
<dbReference type="AlphaFoldDB" id="A0A8J3ZFC2"/>
<dbReference type="GO" id="GO:0006801">
    <property type="term" value="P:superoxide metabolic process"/>
    <property type="evidence" value="ECO:0007669"/>
    <property type="project" value="InterPro"/>
</dbReference>
<feature type="signal peptide" evidence="3">
    <location>
        <begin position="1"/>
        <end position="19"/>
    </location>
</feature>
<proteinExistence type="inferred from homology"/>
<sequence>MFRSVLLAAVLLLAGCSSSDPGSGGTGGGTGAGENTATGTFTVYSSGANAITYNELLVPVGATAGVTIEETDGGTTVTLVVAGLQKTRAYGAHLHVKPCGAAPADSGGHLQHSHDPAASSSPPSVDPSYANPGNEVWLDFTTDDTGAARSSVTVDWTFDPKPRSLVIHAQSTKTGPGEAGTAGVRAACLTLPE</sequence>
<evidence type="ECO:0000313" key="5">
    <source>
        <dbReference type="Proteomes" id="UP000612585"/>
    </source>
</evidence>
<evidence type="ECO:0000256" key="3">
    <source>
        <dbReference type="SAM" id="SignalP"/>
    </source>
</evidence>
<dbReference type="Proteomes" id="UP000612585">
    <property type="component" value="Unassembled WGS sequence"/>
</dbReference>
<feature type="region of interest" description="Disordered" evidence="2">
    <location>
        <begin position="102"/>
        <end position="135"/>
    </location>
</feature>
<keyword evidence="5" id="KW-1185">Reference proteome</keyword>
<comment type="similarity">
    <text evidence="1">Belongs to the Cu-Zn superoxide dismutase family.</text>
</comment>
<dbReference type="RefSeq" id="WP_204005391.1">
    <property type="nucleotide sequence ID" value="NZ_BOPG01000059.1"/>
</dbReference>
<keyword evidence="3" id="KW-0732">Signal</keyword>
<protein>
    <recommendedName>
        <fullName evidence="6">Superoxide dismutase copper/zinc binding domain-containing protein</fullName>
    </recommendedName>
</protein>
<dbReference type="EMBL" id="BOPG01000059">
    <property type="protein sequence ID" value="GIJ60795.1"/>
    <property type="molecule type" value="Genomic_DNA"/>
</dbReference>